<feature type="coiled-coil region" evidence="1">
    <location>
        <begin position="3"/>
        <end position="129"/>
    </location>
</feature>
<name>A0A3R7KG58_9TRYP</name>
<organism evidence="3 4">
    <name type="scientific">Trypanosoma conorhini</name>
    <dbReference type="NCBI Taxonomy" id="83891"/>
    <lineage>
        <taxon>Eukaryota</taxon>
        <taxon>Discoba</taxon>
        <taxon>Euglenozoa</taxon>
        <taxon>Kinetoplastea</taxon>
        <taxon>Metakinetoplastina</taxon>
        <taxon>Trypanosomatida</taxon>
        <taxon>Trypanosomatidae</taxon>
        <taxon>Trypanosoma</taxon>
    </lineage>
</organism>
<gene>
    <name evidence="3" type="ORF">Tco025E_07695</name>
</gene>
<evidence type="ECO:0000313" key="3">
    <source>
        <dbReference type="EMBL" id="RNF05826.1"/>
    </source>
</evidence>
<comment type="caution">
    <text evidence="3">The sequence shown here is derived from an EMBL/GenBank/DDBJ whole genome shotgun (WGS) entry which is preliminary data.</text>
</comment>
<evidence type="ECO:0000313" key="4">
    <source>
        <dbReference type="Proteomes" id="UP000284403"/>
    </source>
</evidence>
<feature type="compositionally biased region" description="Polar residues" evidence="2">
    <location>
        <begin position="168"/>
        <end position="181"/>
    </location>
</feature>
<accession>A0A3R7KG58</accession>
<feature type="region of interest" description="Disordered" evidence="2">
    <location>
        <begin position="276"/>
        <end position="345"/>
    </location>
</feature>
<dbReference type="AlphaFoldDB" id="A0A3R7KG58"/>
<feature type="compositionally biased region" description="Polar residues" evidence="2">
    <location>
        <begin position="313"/>
        <end position="329"/>
    </location>
</feature>
<dbReference type="GeneID" id="40321306"/>
<sequence>MSDEELRQEYVQLRKMNALLNEESASLQSEISAIYEESVRFQQNTEIEEDKVANQLLRRLQSEEQQRRRISDLIRREESARQQITKQISQIRTEKTDLVGQMGEQESLMLELQKKLMDVVTRKNETNRELLKERRRYLDVLSTQLSHLKEGSLNEKKEGKRSDVGESANANEPTPVETASLNADDKTGSDVTTSPAFDAATDETDVAISLLEKQLNRLLSEHAAAVQVSARDEALCAQLAIKLDDIQRAAFLDRARASKLKEELKETKSRVALLERQASQREGSLLSEDSSGLPTPTLGYVTNKSLRDRTVEVLSSRQRETVSSIQASLDESETGDEMPSSAQEN</sequence>
<evidence type="ECO:0000256" key="2">
    <source>
        <dbReference type="SAM" id="MobiDB-lite"/>
    </source>
</evidence>
<keyword evidence="4" id="KW-1185">Reference proteome</keyword>
<dbReference type="RefSeq" id="XP_029225327.1">
    <property type="nucleotide sequence ID" value="XM_029374554.1"/>
</dbReference>
<feature type="compositionally biased region" description="Basic and acidic residues" evidence="2">
    <location>
        <begin position="149"/>
        <end position="164"/>
    </location>
</feature>
<reference evidence="3 4" key="1">
    <citation type="journal article" date="2018" name="BMC Genomics">
        <title>Genomic comparison of Trypanosoma conorhini and Trypanosoma rangeli to Trypanosoma cruzi strains of high and low virulence.</title>
        <authorList>
            <person name="Bradwell K.R."/>
            <person name="Koparde V.N."/>
            <person name="Matveyev A.V."/>
            <person name="Serrano M.G."/>
            <person name="Alves J.M."/>
            <person name="Parikh H."/>
            <person name="Huang B."/>
            <person name="Lee V."/>
            <person name="Espinosa-Alvarez O."/>
            <person name="Ortiz P.A."/>
            <person name="Costa-Martins A.G."/>
            <person name="Teixeira M.M."/>
            <person name="Buck G.A."/>
        </authorList>
    </citation>
    <scope>NUCLEOTIDE SEQUENCE [LARGE SCALE GENOMIC DNA]</scope>
    <source>
        <strain evidence="3 4">025E</strain>
    </source>
</reference>
<dbReference type="OrthoDB" id="78858at2759"/>
<protein>
    <submittedName>
        <fullName evidence="3">Uncharacterized protein</fullName>
    </submittedName>
</protein>
<evidence type="ECO:0000256" key="1">
    <source>
        <dbReference type="SAM" id="Coils"/>
    </source>
</evidence>
<proteinExistence type="predicted"/>
<feature type="compositionally biased region" description="Low complexity" evidence="2">
    <location>
        <begin position="282"/>
        <end position="293"/>
    </location>
</feature>
<dbReference type="Proteomes" id="UP000284403">
    <property type="component" value="Unassembled WGS sequence"/>
</dbReference>
<feature type="region of interest" description="Disordered" evidence="2">
    <location>
        <begin position="149"/>
        <end position="198"/>
    </location>
</feature>
<dbReference type="EMBL" id="MKKU01000621">
    <property type="protein sequence ID" value="RNF05826.1"/>
    <property type="molecule type" value="Genomic_DNA"/>
</dbReference>
<keyword evidence="1" id="KW-0175">Coiled coil</keyword>